<dbReference type="Gene3D" id="1.25.40.820">
    <property type="match status" value="1"/>
</dbReference>
<feature type="region of interest" description="Disordered" evidence="13">
    <location>
        <begin position="278"/>
        <end position="407"/>
    </location>
</feature>
<dbReference type="GO" id="GO:0005634">
    <property type="term" value="C:nucleus"/>
    <property type="evidence" value="ECO:0007669"/>
    <property type="project" value="UniProtKB-SubCell"/>
</dbReference>
<accession>A0AAQ3QAH1</accession>
<evidence type="ECO:0000256" key="4">
    <source>
        <dbReference type="ARBA" id="ARBA00022771"/>
    </source>
</evidence>
<evidence type="ECO:0000256" key="6">
    <source>
        <dbReference type="ARBA" id="ARBA00022833"/>
    </source>
</evidence>
<protein>
    <recommendedName>
        <fullName evidence="12">RNA polymerase II subunit B1 CTD phosphatase RPAP2 homolog</fullName>
        <ecNumber evidence="12">3.1.3.16</ecNumber>
    </recommendedName>
</protein>
<feature type="domain" description="RTR1-type" evidence="14">
    <location>
        <begin position="34"/>
        <end position="119"/>
    </location>
</feature>
<evidence type="ECO:0000256" key="13">
    <source>
        <dbReference type="SAM" id="MobiDB-lite"/>
    </source>
</evidence>
<comment type="catalytic activity">
    <reaction evidence="9 12">
        <text>O-phospho-L-seryl-[protein] + H2O = L-seryl-[protein] + phosphate</text>
        <dbReference type="Rhea" id="RHEA:20629"/>
        <dbReference type="Rhea" id="RHEA-COMP:9863"/>
        <dbReference type="Rhea" id="RHEA-COMP:11604"/>
        <dbReference type="ChEBI" id="CHEBI:15377"/>
        <dbReference type="ChEBI" id="CHEBI:29999"/>
        <dbReference type="ChEBI" id="CHEBI:43474"/>
        <dbReference type="ChEBI" id="CHEBI:83421"/>
        <dbReference type="EC" id="3.1.3.16"/>
    </reaction>
</comment>
<organism evidence="15 16">
    <name type="scientific">Canna indica</name>
    <name type="common">Indian-shot</name>
    <dbReference type="NCBI Taxonomy" id="4628"/>
    <lineage>
        <taxon>Eukaryota</taxon>
        <taxon>Viridiplantae</taxon>
        <taxon>Streptophyta</taxon>
        <taxon>Embryophyta</taxon>
        <taxon>Tracheophyta</taxon>
        <taxon>Spermatophyta</taxon>
        <taxon>Magnoliopsida</taxon>
        <taxon>Liliopsida</taxon>
        <taxon>Zingiberales</taxon>
        <taxon>Cannaceae</taxon>
        <taxon>Canna</taxon>
    </lineage>
</organism>
<dbReference type="EC" id="3.1.3.16" evidence="12"/>
<evidence type="ECO:0000256" key="7">
    <source>
        <dbReference type="ARBA" id="ARBA00022912"/>
    </source>
</evidence>
<dbReference type="EMBL" id="CP136892">
    <property type="protein sequence ID" value="WOL02341.1"/>
    <property type="molecule type" value="Genomic_DNA"/>
</dbReference>
<dbReference type="GO" id="GO:0043175">
    <property type="term" value="F:RNA polymerase core enzyme binding"/>
    <property type="evidence" value="ECO:0007669"/>
    <property type="project" value="UniProtKB-UniRule"/>
</dbReference>
<dbReference type="Proteomes" id="UP001327560">
    <property type="component" value="Chromosome 3"/>
</dbReference>
<dbReference type="InterPro" id="IPR039693">
    <property type="entry name" value="Rtr1/RPAP2"/>
</dbReference>
<feature type="compositionally biased region" description="Polar residues" evidence="13">
    <location>
        <begin position="350"/>
        <end position="361"/>
    </location>
</feature>
<sequence length="742" mass="82235">MAALTKIATIADAVHRIQHALLDGVSCSERQLFAAAAILSRADYEDVVVELSIANLCGYPLCRKPLPSDRQRRGRYRISLKEHTVYDLEETYKYCSEACVVSSRAFAATLGAERRSDVSDSKIEWILDLFRRPQSSEADLVKDGDLGIRNLAICEKDDAGKGEVSLDEWMGPSNAIEGYVPKHHGSHGAHEQNRKTTELKYSIPSELDFKSEIILNNEDAGLAYSTIGTLDASEAIAKKLEEVVLEERKENKTKVASEDKFKTRRNLEKGKKAEVEVKTSKATVGESSAAAQNSPELDFTGNLHVRDQDSKASSTAIKKPLPGESDNGVHVENKSRPKEYVHRTEKVSMENKSVLRSSLKNSRSKNARRSVSWADEKKNLAHKERKNDLKISKAPQESPIEDDSSLRLASAEARPAAIAEVVEPVLKSSLKTCCSRNASQSVGWADEKENLAHEEIKNDLKRSEGTQESQVEDDSSLRLASAKACAAALAEAAEAVSSGISGAENAASEAGLVILPQPEVVKDADIEEDEDTFEVDRGYVKWPKKTVLLDTDMFEVEDSWHDTPPDGFKLELSSFATMWMALFGWITCSSLAYIYGCDESFQEDFLVVNGREYPHKIVLRDGQSSEIRRTIDGCVCRALPGLVMELRLPVPVSTLEKTLGRLLDTMSFVEALPSFKLRQWQVIVILFLDALSVHRLPSLTPHVMEMDKLLHKVLNAAKVSQDEYETMRDLIIPLGRSSDVAK</sequence>
<evidence type="ECO:0000256" key="5">
    <source>
        <dbReference type="ARBA" id="ARBA00022801"/>
    </source>
</evidence>
<evidence type="ECO:0000313" key="16">
    <source>
        <dbReference type="Proteomes" id="UP001327560"/>
    </source>
</evidence>
<evidence type="ECO:0000259" key="14">
    <source>
        <dbReference type="PROSITE" id="PS51479"/>
    </source>
</evidence>
<keyword evidence="5 12" id="KW-0378">Hydrolase</keyword>
<comment type="subcellular location">
    <subcellularLocation>
        <location evidence="1 12">Nucleus</location>
    </subcellularLocation>
</comment>
<evidence type="ECO:0000256" key="11">
    <source>
        <dbReference type="PROSITE-ProRule" id="PRU00812"/>
    </source>
</evidence>
<evidence type="ECO:0000256" key="10">
    <source>
        <dbReference type="ARBA" id="ARBA00048336"/>
    </source>
</evidence>
<keyword evidence="3 12" id="KW-0479">Metal-binding</keyword>
<keyword evidence="16" id="KW-1185">Reference proteome</keyword>
<evidence type="ECO:0000256" key="8">
    <source>
        <dbReference type="ARBA" id="ARBA00023242"/>
    </source>
</evidence>
<keyword evidence="7 12" id="KW-0904">Protein phosphatase</keyword>
<evidence type="ECO:0000256" key="9">
    <source>
        <dbReference type="ARBA" id="ARBA00047761"/>
    </source>
</evidence>
<dbReference type="InterPro" id="IPR007308">
    <property type="entry name" value="Rtr1/RPAP2_dom"/>
</dbReference>
<proteinExistence type="inferred from homology"/>
<dbReference type="InterPro" id="IPR038534">
    <property type="entry name" value="Rtr1/RPAP2_sf"/>
</dbReference>
<keyword evidence="8 12" id="KW-0539">Nucleus</keyword>
<evidence type="ECO:0000256" key="2">
    <source>
        <dbReference type="ARBA" id="ARBA00005676"/>
    </source>
</evidence>
<reference evidence="15 16" key="1">
    <citation type="submission" date="2023-10" db="EMBL/GenBank/DDBJ databases">
        <title>Chromosome-scale genome assembly provides insights into flower coloration mechanisms of Canna indica.</title>
        <authorList>
            <person name="Li C."/>
        </authorList>
    </citation>
    <scope>NUCLEOTIDE SEQUENCE [LARGE SCALE GENOMIC DNA]</scope>
    <source>
        <tissue evidence="15">Flower</tissue>
    </source>
</reference>
<feature type="compositionally biased region" description="Basic and acidic residues" evidence="13">
    <location>
        <begin position="327"/>
        <end position="349"/>
    </location>
</feature>
<keyword evidence="6 12" id="KW-0862">Zinc</keyword>
<dbReference type="AlphaFoldDB" id="A0AAQ3QAH1"/>
<evidence type="ECO:0000256" key="3">
    <source>
        <dbReference type="ARBA" id="ARBA00022723"/>
    </source>
</evidence>
<name>A0AAQ3QAH1_9LILI</name>
<comment type="similarity">
    <text evidence="2 11 12">Belongs to the RPAP2 family.</text>
</comment>
<evidence type="ECO:0000313" key="15">
    <source>
        <dbReference type="EMBL" id="WOL02341.1"/>
    </source>
</evidence>
<evidence type="ECO:0000256" key="12">
    <source>
        <dbReference type="RuleBase" id="RU367080"/>
    </source>
</evidence>
<dbReference type="PANTHER" id="PTHR14732:SF0">
    <property type="entry name" value="RNA POLYMERASE II SUBUNIT B1 CTD PHOSPHATASE RPAP2-RELATED"/>
    <property type="match status" value="1"/>
</dbReference>
<feature type="compositionally biased region" description="Basic and acidic residues" evidence="13">
    <location>
        <begin position="374"/>
        <end position="391"/>
    </location>
</feature>
<keyword evidence="4 12" id="KW-0863">Zinc-finger</keyword>
<gene>
    <name evidence="15" type="ORF">Cni_G11060</name>
</gene>
<dbReference type="GO" id="GO:0008270">
    <property type="term" value="F:zinc ion binding"/>
    <property type="evidence" value="ECO:0007669"/>
    <property type="project" value="UniProtKB-KW"/>
</dbReference>
<comment type="catalytic activity">
    <reaction evidence="10 12">
        <text>O-phospho-L-threonyl-[protein] + H2O = L-threonyl-[protein] + phosphate</text>
        <dbReference type="Rhea" id="RHEA:47004"/>
        <dbReference type="Rhea" id="RHEA-COMP:11060"/>
        <dbReference type="Rhea" id="RHEA-COMP:11605"/>
        <dbReference type="ChEBI" id="CHEBI:15377"/>
        <dbReference type="ChEBI" id="CHEBI:30013"/>
        <dbReference type="ChEBI" id="CHEBI:43474"/>
        <dbReference type="ChEBI" id="CHEBI:61977"/>
        <dbReference type="EC" id="3.1.3.16"/>
    </reaction>
</comment>
<dbReference type="PANTHER" id="PTHR14732">
    <property type="entry name" value="RNA POLYMERASE II SUBUNIT B1 CTD PHOSPHATASE RPAP2-RELATED"/>
    <property type="match status" value="1"/>
</dbReference>
<feature type="compositionally biased region" description="Polar residues" evidence="13">
    <location>
        <begin position="280"/>
        <end position="295"/>
    </location>
</feature>
<comment type="function">
    <text evidence="12">Putative RNA polymerase II subunit B1 C-terminal domain (CTD) phosphatase involved in RNA polymerase II transcription regulation.</text>
</comment>
<dbReference type="GO" id="GO:0005737">
    <property type="term" value="C:cytoplasm"/>
    <property type="evidence" value="ECO:0007669"/>
    <property type="project" value="TreeGrafter"/>
</dbReference>
<dbReference type="Pfam" id="PF04181">
    <property type="entry name" value="RPAP2_Rtr1"/>
    <property type="match status" value="1"/>
</dbReference>
<dbReference type="PROSITE" id="PS51479">
    <property type="entry name" value="ZF_RTR1"/>
    <property type="match status" value="1"/>
</dbReference>
<dbReference type="GO" id="GO:0008420">
    <property type="term" value="F:RNA polymerase II CTD heptapeptide repeat phosphatase activity"/>
    <property type="evidence" value="ECO:0007669"/>
    <property type="project" value="UniProtKB-UniRule"/>
</dbReference>
<evidence type="ECO:0000256" key="1">
    <source>
        <dbReference type="ARBA" id="ARBA00004123"/>
    </source>
</evidence>